<dbReference type="InterPro" id="IPR056717">
    <property type="entry name" value="DUF7815"/>
</dbReference>
<reference evidence="3 4" key="1">
    <citation type="submission" date="2024-01" db="EMBL/GenBank/DDBJ databases">
        <title>The complete chloroplast genome sequence of Lithospermum erythrorhizon: insights into the phylogenetic relationship among Boraginaceae species and the maternal lineages of purple gromwells.</title>
        <authorList>
            <person name="Okada T."/>
            <person name="Watanabe K."/>
        </authorList>
    </citation>
    <scope>NUCLEOTIDE SEQUENCE [LARGE SCALE GENOMIC DNA]</scope>
</reference>
<sequence length="482" mass="53148">MADSIIDEIQIWTREQAEYSAGRLSQVPEIPSLSGNIAALDDNNTACKHCKGRLLGGLHSLICIYCARLNDSSFPPLPIFFKDTIAYSWLLHSLNLHGSEMVEPHAEKNETARGQGAPPNKERLSLSELLNFQISFRAESDKVESDVKNKEFEQRNSFTLWNGIELDDFFLESERETSSSMFQVQFEGTKPVATDDNPYSFQTSSASNSFEDHELSGWQADFQPADNGVQNTSHLSGTSAPPSVDLSTHLDSVFGSGKDSKDEILITSDELRNNVSSKAFPQSLDFDFSQSGSNNQMQNKVEKTSTSGDWFQAGDWGTNIVDQPHKAITTDDDNSFAEWNDFTSSTNLQDTSGCVFAESNIPGAISHEKPSDLFSFDDQHNDMDVSGFGRSDLFSDPFSKNDEKLELNNISGGVSSSKRLADLTSVEDGSEHSAVNVEYSNARTNTTEDVQALVSQMHDLSFMLKDDLTVPTKSADSHNSSL</sequence>
<evidence type="ECO:0000313" key="3">
    <source>
        <dbReference type="EMBL" id="GAA0154538.1"/>
    </source>
</evidence>
<dbReference type="Pfam" id="PF25122">
    <property type="entry name" value="DUF7815"/>
    <property type="match status" value="1"/>
</dbReference>
<organism evidence="3 4">
    <name type="scientific">Lithospermum erythrorhizon</name>
    <name type="common">Purple gromwell</name>
    <name type="synonym">Lithospermum officinale var. erythrorhizon</name>
    <dbReference type="NCBI Taxonomy" id="34254"/>
    <lineage>
        <taxon>Eukaryota</taxon>
        <taxon>Viridiplantae</taxon>
        <taxon>Streptophyta</taxon>
        <taxon>Embryophyta</taxon>
        <taxon>Tracheophyta</taxon>
        <taxon>Spermatophyta</taxon>
        <taxon>Magnoliopsida</taxon>
        <taxon>eudicotyledons</taxon>
        <taxon>Gunneridae</taxon>
        <taxon>Pentapetalae</taxon>
        <taxon>asterids</taxon>
        <taxon>lamiids</taxon>
        <taxon>Boraginales</taxon>
        <taxon>Boraginaceae</taxon>
        <taxon>Boraginoideae</taxon>
        <taxon>Lithospermeae</taxon>
        <taxon>Lithospermum</taxon>
    </lineage>
</organism>
<dbReference type="EMBL" id="BAABME010018642">
    <property type="protein sequence ID" value="GAA0154538.1"/>
    <property type="molecule type" value="Genomic_DNA"/>
</dbReference>
<protein>
    <recommendedName>
        <fullName evidence="2">DUF7815 domain-containing protein</fullName>
    </recommendedName>
</protein>
<dbReference type="PANTHER" id="PTHR36308:SF1">
    <property type="entry name" value="DENTIN SIALOPHOSPHOPROTEIN-RELATED"/>
    <property type="match status" value="1"/>
</dbReference>
<dbReference type="AlphaFoldDB" id="A0AAV3PTB6"/>
<keyword evidence="4" id="KW-1185">Reference proteome</keyword>
<feature type="compositionally biased region" description="Polar residues" evidence="1">
    <location>
        <begin position="288"/>
        <end position="308"/>
    </location>
</feature>
<feature type="compositionally biased region" description="Polar residues" evidence="1">
    <location>
        <begin position="228"/>
        <end position="249"/>
    </location>
</feature>
<feature type="compositionally biased region" description="Polar residues" evidence="1">
    <location>
        <begin position="197"/>
        <end position="209"/>
    </location>
</feature>
<evidence type="ECO:0000259" key="2">
    <source>
        <dbReference type="Pfam" id="PF25122"/>
    </source>
</evidence>
<dbReference type="PANTHER" id="PTHR36308">
    <property type="entry name" value="DENTIN SIALOPHOSPHOPROTEIN-RELATED"/>
    <property type="match status" value="1"/>
</dbReference>
<evidence type="ECO:0000313" key="4">
    <source>
        <dbReference type="Proteomes" id="UP001454036"/>
    </source>
</evidence>
<feature type="region of interest" description="Disordered" evidence="1">
    <location>
        <begin position="192"/>
        <end position="249"/>
    </location>
</feature>
<name>A0AAV3PTB6_LITER</name>
<accession>A0AAV3PTB6</accession>
<proteinExistence type="predicted"/>
<evidence type="ECO:0000256" key="1">
    <source>
        <dbReference type="SAM" id="MobiDB-lite"/>
    </source>
</evidence>
<feature type="domain" description="DUF7815" evidence="2">
    <location>
        <begin position="47"/>
        <end position="66"/>
    </location>
</feature>
<gene>
    <name evidence="3" type="ORF">LIER_37908</name>
</gene>
<feature type="region of interest" description="Disordered" evidence="1">
    <location>
        <begin position="286"/>
        <end position="308"/>
    </location>
</feature>
<comment type="caution">
    <text evidence="3">The sequence shown here is derived from an EMBL/GenBank/DDBJ whole genome shotgun (WGS) entry which is preliminary data.</text>
</comment>
<dbReference type="Proteomes" id="UP001454036">
    <property type="component" value="Unassembled WGS sequence"/>
</dbReference>